<evidence type="ECO:0000313" key="1">
    <source>
        <dbReference type="EMBL" id="CBJ34159.1"/>
    </source>
</evidence>
<gene>
    <name evidence="1" type="ORF">Esi_1148_0001</name>
</gene>
<dbReference type="InterPro" id="IPR053276">
    <property type="entry name" value="MtDNA_mismatch_repair_MutS"/>
</dbReference>
<dbReference type="OrthoDB" id="189901at2759"/>
<name>D7FHW1_ECTSI</name>
<dbReference type="PANTHER" id="PTHR48448:SF1">
    <property type="entry name" value="MUTL PROTEIN ISOFORM 1"/>
    <property type="match status" value="1"/>
</dbReference>
<keyword evidence="2" id="KW-1185">Reference proteome</keyword>
<protein>
    <submittedName>
        <fullName evidence="1">Uncharacterized protein</fullName>
    </submittedName>
</protein>
<dbReference type="PANTHER" id="PTHR48448">
    <property type="entry name" value="MUTL PROTEIN ISOFORM 1"/>
    <property type="match status" value="1"/>
</dbReference>
<sequence length="223" mass="24593">MNDVDAQRGPSAKKGIKERALSQVLSPGSPNYLYEGCLRTDDISFRESKPYVGVMKDSSGYLLCQIYPDEREVQVSERMTAEAVRVAIEEAGVAEPVFDQGTGLAFLPDHTEPLTGFPSSAFPGQILARVARLLELAESDLMHFRTVTRSPEGRPRPVYPSTALQIGLLKNKNVPDLVPCLLPAGYPAACHRFLRKWLLLPPSYRLADSAHNLCKQLASPEQD</sequence>
<dbReference type="InParanoid" id="D7FHW1"/>
<dbReference type="AlphaFoldDB" id="D7FHW1"/>
<proteinExistence type="predicted"/>
<dbReference type="eggNOG" id="KOG0217">
    <property type="taxonomic scope" value="Eukaryota"/>
</dbReference>
<dbReference type="Proteomes" id="UP000002630">
    <property type="component" value="Unassembled WGS sequence"/>
</dbReference>
<reference evidence="1 2" key="1">
    <citation type="journal article" date="2010" name="Nature">
        <title>The Ectocarpus genome and the independent evolution of multicellularity in brown algae.</title>
        <authorList>
            <person name="Cock J.M."/>
            <person name="Sterck L."/>
            <person name="Rouze P."/>
            <person name="Scornet D."/>
            <person name="Allen A.E."/>
            <person name="Amoutzias G."/>
            <person name="Anthouard V."/>
            <person name="Artiguenave F."/>
            <person name="Aury J.M."/>
            <person name="Badger J.H."/>
            <person name="Beszteri B."/>
            <person name="Billiau K."/>
            <person name="Bonnet E."/>
            <person name="Bothwell J.H."/>
            <person name="Bowler C."/>
            <person name="Boyen C."/>
            <person name="Brownlee C."/>
            <person name="Carrano C.J."/>
            <person name="Charrier B."/>
            <person name="Cho G.Y."/>
            <person name="Coelho S.M."/>
            <person name="Collen J."/>
            <person name="Corre E."/>
            <person name="Da Silva C."/>
            <person name="Delage L."/>
            <person name="Delaroque N."/>
            <person name="Dittami S.M."/>
            <person name="Doulbeau S."/>
            <person name="Elias M."/>
            <person name="Farnham G."/>
            <person name="Gachon C.M."/>
            <person name="Gschloessl B."/>
            <person name="Heesch S."/>
            <person name="Jabbari K."/>
            <person name="Jubin C."/>
            <person name="Kawai H."/>
            <person name="Kimura K."/>
            <person name="Kloareg B."/>
            <person name="Kupper F.C."/>
            <person name="Lang D."/>
            <person name="Le Bail A."/>
            <person name="Leblanc C."/>
            <person name="Lerouge P."/>
            <person name="Lohr M."/>
            <person name="Lopez P.J."/>
            <person name="Martens C."/>
            <person name="Maumus F."/>
            <person name="Michel G."/>
            <person name="Miranda-Saavedra D."/>
            <person name="Morales J."/>
            <person name="Moreau H."/>
            <person name="Motomura T."/>
            <person name="Nagasato C."/>
            <person name="Napoli C.A."/>
            <person name="Nelson D.R."/>
            <person name="Nyvall-Collen P."/>
            <person name="Peters A.F."/>
            <person name="Pommier C."/>
            <person name="Potin P."/>
            <person name="Poulain J."/>
            <person name="Quesneville H."/>
            <person name="Read B."/>
            <person name="Rensing S.A."/>
            <person name="Ritter A."/>
            <person name="Rousvoal S."/>
            <person name="Samanta M."/>
            <person name="Samson G."/>
            <person name="Schroeder D.C."/>
            <person name="Segurens B."/>
            <person name="Strittmatter M."/>
            <person name="Tonon T."/>
            <person name="Tregear J.W."/>
            <person name="Valentin K."/>
            <person name="von Dassow P."/>
            <person name="Yamagishi T."/>
            <person name="Van de Peer Y."/>
            <person name="Wincker P."/>
        </authorList>
    </citation>
    <scope>NUCLEOTIDE SEQUENCE [LARGE SCALE GENOMIC DNA]</scope>
    <source>
        <strain evidence="2">Ec32 / CCAP1310/4</strain>
    </source>
</reference>
<accession>D7FHW1</accession>
<dbReference type="STRING" id="2880.D7FHW1"/>
<evidence type="ECO:0000313" key="2">
    <source>
        <dbReference type="Proteomes" id="UP000002630"/>
    </source>
</evidence>
<organism evidence="1 2">
    <name type="scientific">Ectocarpus siliculosus</name>
    <name type="common">Brown alga</name>
    <name type="synonym">Conferva siliculosa</name>
    <dbReference type="NCBI Taxonomy" id="2880"/>
    <lineage>
        <taxon>Eukaryota</taxon>
        <taxon>Sar</taxon>
        <taxon>Stramenopiles</taxon>
        <taxon>Ochrophyta</taxon>
        <taxon>PX clade</taxon>
        <taxon>Phaeophyceae</taxon>
        <taxon>Ectocarpales</taxon>
        <taxon>Ectocarpaceae</taxon>
        <taxon>Ectocarpus</taxon>
    </lineage>
</organism>
<dbReference type="EMBL" id="FN649760">
    <property type="protein sequence ID" value="CBJ34159.1"/>
    <property type="molecule type" value="Genomic_DNA"/>
</dbReference>